<reference evidence="3" key="1">
    <citation type="journal article" date="2019" name="Int. J. Syst. Evol. Microbiol.">
        <title>The Global Catalogue of Microorganisms (GCM) 10K type strain sequencing project: providing services to taxonomists for standard genome sequencing and annotation.</title>
        <authorList>
            <consortium name="The Broad Institute Genomics Platform"/>
            <consortium name="The Broad Institute Genome Sequencing Center for Infectious Disease"/>
            <person name="Wu L."/>
            <person name="Ma J."/>
        </authorList>
    </citation>
    <scope>NUCLEOTIDE SEQUENCE [LARGE SCALE GENOMIC DNA]</scope>
    <source>
        <strain evidence="3">CGMCC 1.12769</strain>
    </source>
</reference>
<dbReference type="RefSeq" id="WP_188540286.1">
    <property type="nucleotide sequence ID" value="NZ_BMFT01000001.1"/>
</dbReference>
<evidence type="ECO:0000313" key="3">
    <source>
        <dbReference type="Proteomes" id="UP000659344"/>
    </source>
</evidence>
<evidence type="ECO:0000313" key="2">
    <source>
        <dbReference type="EMBL" id="GGH28624.1"/>
    </source>
</evidence>
<dbReference type="Gene3D" id="1.10.10.2910">
    <property type="match status" value="1"/>
</dbReference>
<comment type="caution">
    <text evidence="2">The sequence shown here is derived from an EMBL/GenBank/DDBJ whole genome shotgun (WGS) entry which is preliminary data.</text>
</comment>
<dbReference type="Pfam" id="PF06114">
    <property type="entry name" value="Peptidase_M78"/>
    <property type="match status" value="1"/>
</dbReference>
<dbReference type="EMBL" id="BMFT01000001">
    <property type="protein sequence ID" value="GGH28624.1"/>
    <property type="molecule type" value="Genomic_DNA"/>
</dbReference>
<name>A0ABQ1YKB6_9BACL</name>
<feature type="domain" description="IrrE N-terminal-like" evidence="1">
    <location>
        <begin position="55"/>
        <end position="148"/>
    </location>
</feature>
<protein>
    <recommendedName>
        <fullName evidence="1">IrrE N-terminal-like domain-containing protein</fullName>
    </recommendedName>
</protein>
<proteinExistence type="predicted"/>
<dbReference type="InterPro" id="IPR010359">
    <property type="entry name" value="IrrE_HExxH"/>
</dbReference>
<dbReference type="Proteomes" id="UP000659344">
    <property type="component" value="Unassembled WGS sequence"/>
</dbReference>
<evidence type="ECO:0000259" key="1">
    <source>
        <dbReference type="Pfam" id="PF06114"/>
    </source>
</evidence>
<accession>A0ABQ1YKB6</accession>
<keyword evidence="3" id="KW-1185">Reference proteome</keyword>
<sequence>MLFSYYKESHLEQWINTKFLSHGIMNTTDHDIERIAEAFNVELVYDICPSFSDNEDGVIFLNKHADDVTARVIFFHELCHVLRHAGDQRNMSSLFKEAQELEADQFVLYAAMPFYLVAKLHVPDQRNEAIPYLADQFHVPLHLAEQRLDQIQRRVLHGTLIAAAHEANKTQQRQQQQQETKWSNETERILTQLSHQLSGKEAL</sequence>
<gene>
    <name evidence="2" type="ORF">GCM10008013_30770</name>
</gene>
<organism evidence="2 3">
    <name type="scientific">Paenibacillus segetis</name>
    <dbReference type="NCBI Taxonomy" id="1325360"/>
    <lineage>
        <taxon>Bacteria</taxon>
        <taxon>Bacillati</taxon>
        <taxon>Bacillota</taxon>
        <taxon>Bacilli</taxon>
        <taxon>Bacillales</taxon>
        <taxon>Paenibacillaceae</taxon>
        <taxon>Paenibacillus</taxon>
    </lineage>
</organism>